<evidence type="ECO:0000256" key="10">
    <source>
        <dbReference type="SAM" id="MobiDB-lite"/>
    </source>
</evidence>
<dbReference type="InterPro" id="IPR037682">
    <property type="entry name" value="TonB_C"/>
</dbReference>
<keyword evidence="13" id="KW-1185">Reference proteome</keyword>
<dbReference type="Gene3D" id="3.30.1150.10">
    <property type="match status" value="1"/>
</dbReference>
<evidence type="ECO:0000256" key="3">
    <source>
        <dbReference type="ARBA" id="ARBA00022448"/>
    </source>
</evidence>
<dbReference type="GO" id="GO:0015031">
    <property type="term" value="P:protein transport"/>
    <property type="evidence" value="ECO:0007669"/>
    <property type="project" value="UniProtKB-KW"/>
</dbReference>
<evidence type="ECO:0000256" key="6">
    <source>
        <dbReference type="ARBA" id="ARBA00022692"/>
    </source>
</evidence>
<accession>A0A7X5XQS3</accession>
<dbReference type="GO" id="GO:0005886">
    <property type="term" value="C:plasma membrane"/>
    <property type="evidence" value="ECO:0007669"/>
    <property type="project" value="UniProtKB-SubCell"/>
</dbReference>
<gene>
    <name evidence="12" type="ORF">GGR90_001710</name>
</gene>
<evidence type="ECO:0000256" key="1">
    <source>
        <dbReference type="ARBA" id="ARBA00004383"/>
    </source>
</evidence>
<dbReference type="EMBL" id="JAATIT010000002">
    <property type="protein sequence ID" value="NJB89535.1"/>
    <property type="molecule type" value="Genomic_DNA"/>
</dbReference>
<dbReference type="Proteomes" id="UP000535078">
    <property type="component" value="Unassembled WGS sequence"/>
</dbReference>
<organism evidence="12 13">
    <name type="scientific">Sphingopyxis italica</name>
    <dbReference type="NCBI Taxonomy" id="1129133"/>
    <lineage>
        <taxon>Bacteria</taxon>
        <taxon>Pseudomonadati</taxon>
        <taxon>Pseudomonadota</taxon>
        <taxon>Alphaproteobacteria</taxon>
        <taxon>Sphingomonadales</taxon>
        <taxon>Sphingomonadaceae</taxon>
        <taxon>Sphingopyxis</taxon>
    </lineage>
</organism>
<dbReference type="NCBIfam" id="TIGR01352">
    <property type="entry name" value="tonB_Cterm"/>
    <property type="match status" value="1"/>
</dbReference>
<name>A0A7X5XQS3_9SPHN</name>
<evidence type="ECO:0000256" key="9">
    <source>
        <dbReference type="ARBA" id="ARBA00023136"/>
    </source>
</evidence>
<evidence type="ECO:0000256" key="8">
    <source>
        <dbReference type="ARBA" id="ARBA00022989"/>
    </source>
</evidence>
<feature type="compositionally biased region" description="Basic and acidic residues" evidence="10">
    <location>
        <begin position="142"/>
        <end position="156"/>
    </location>
</feature>
<dbReference type="GO" id="GO:0055085">
    <property type="term" value="P:transmembrane transport"/>
    <property type="evidence" value="ECO:0007669"/>
    <property type="project" value="InterPro"/>
</dbReference>
<dbReference type="InterPro" id="IPR006260">
    <property type="entry name" value="TonB/TolA_C"/>
</dbReference>
<keyword evidence="5" id="KW-0997">Cell inner membrane</keyword>
<evidence type="ECO:0000313" key="13">
    <source>
        <dbReference type="Proteomes" id="UP000535078"/>
    </source>
</evidence>
<keyword evidence="8" id="KW-1133">Transmembrane helix</keyword>
<proteinExistence type="inferred from homology"/>
<evidence type="ECO:0000259" key="11">
    <source>
        <dbReference type="PROSITE" id="PS52015"/>
    </source>
</evidence>
<evidence type="ECO:0000256" key="2">
    <source>
        <dbReference type="ARBA" id="ARBA00006555"/>
    </source>
</evidence>
<evidence type="ECO:0000313" key="12">
    <source>
        <dbReference type="EMBL" id="NJB89535.1"/>
    </source>
</evidence>
<dbReference type="AlphaFoldDB" id="A0A7X5XQS3"/>
<keyword evidence="6" id="KW-0812">Transmembrane</keyword>
<comment type="caution">
    <text evidence="12">The sequence shown here is derived from an EMBL/GenBank/DDBJ whole genome shotgun (WGS) entry which is preliminary data.</text>
</comment>
<feature type="compositionally biased region" description="Pro residues" evidence="10">
    <location>
        <begin position="76"/>
        <end position="86"/>
    </location>
</feature>
<dbReference type="SUPFAM" id="SSF74653">
    <property type="entry name" value="TolA/TonB C-terminal domain"/>
    <property type="match status" value="1"/>
</dbReference>
<keyword evidence="4" id="KW-1003">Cell membrane</keyword>
<feature type="compositionally biased region" description="Gly residues" evidence="10">
    <location>
        <begin position="110"/>
        <end position="134"/>
    </location>
</feature>
<reference evidence="12 13" key="1">
    <citation type="submission" date="2020-03" db="EMBL/GenBank/DDBJ databases">
        <title>Genomic Encyclopedia of Type Strains, Phase IV (KMG-IV): sequencing the most valuable type-strain genomes for metagenomic binning, comparative biology and taxonomic classification.</title>
        <authorList>
            <person name="Goeker M."/>
        </authorList>
    </citation>
    <scope>NUCLEOTIDE SEQUENCE [LARGE SCALE GENOMIC DNA]</scope>
    <source>
        <strain evidence="12 13">DSM 25229</strain>
    </source>
</reference>
<feature type="region of interest" description="Disordered" evidence="10">
    <location>
        <begin position="38"/>
        <end position="156"/>
    </location>
</feature>
<feature type="compositionally biased region" description="Low complexity" evidence="10">
    <location>
        <begin position="60"/>
        <end position="75"/>
    </location>
</feature>
<keyword evidence="3" id="KW-0813">Transport</keyword>
<keyword evidence="7" id="KW-0653">Protein transport</keyword>
<comment type="similarity">
    <text evidence="2">Belongs to the TonB family.</text>
</comment>
<dbReference type="InterPro" id="IPR051045">
    <property type="entry name" value="TonB-dependent_transducer"/>
</dbReference>
<protein>
    <submittedName>
        <fullName evidence="12">Protein TonB</fullName>
    </submittedName>
</protein>
<dbReference type="PANTHER" id="PTHR33446">
    <property type="entry name" value="PROTEIN TONB-RELATED"/>
    <property type="match status" value="1"/>
</dbReference>
<sequence length="227" mass="22553">MSGGGAVVAVVAVGLGVASGLNLDVVRKASEAITAIAIPAPPPPRNPAVPAKVSSEKASGKASAANKRAKAAAVTAPPPKLPPVVPPVVAATRPGAGSDTSAGATPEVGPGSGAGGRGDGTGAGGSGSGTGGGTKAAWRSGTIRDRDYPREASRAKAGGEVEVRFTIEASGRVTGCRVSRSSGDASLDRTTCALIEDRFRFRPATNAAGDAIASSYGWRQSWWLERR</sequence>
<dbReference type="RefSeq" id="WP_342449919.1">
    <property type="nucleotide sequence ID" value="NZ_JAATIT010000002.1"/>
</dbReference>
<evidence type="ECO:0000256" key="7">
    <source>
        <dbReference type="ARBA" id="ARBA00022927"/>
    </source>
</evidence>
<feature type="domain" description="TonB C-terminal" evidence="11">
    <location>
        <begin position="133"/>
        <end position="227"/>
    </location>
</feature>
<keyword evidence="9" id="KW-0472">Membrane</keyword>
<evidence type="ECO:0000256" key="4">
    <source>
        <dbReference type="ARBA" id="ARBA00022475"/>
    </source>
</evidence>
<dbReference type="PROSITE" id="PS52015">
    <property type="entry name" value="TONB_CTD"/>
    <property type="match status" value="1"/>
</dbReference>
<dbReference type="Pfam" id="PF03544">
    <property type="entry name" value="TonB_C"/>
    <property type="match status" value="1"/>
</dbReference>
<comment type="subcellular location">
    <subcellularLocation>
        <location evidence="1">Cell inner membrane</location>
        <topology evidence="1">Single-pass membrane protein</topology>
        <orientation evidence="1">Periplasmic side</orientation>
    </subcellularLocation>
</comment>
<evidence type="ECO:0000256" key="5">
    <source>
        <dbReference type="ARBA" id="ARBA00022519"/>
    </source>
</evidence>